<dbReference type="AlphaFoldDB" id="A7T4R5"/>
<sequence>MAGPELLGLAILGIGIWSEVKLKEYFELEVLKSYAIDSGPRIIIAAGCVVTIVAFLGCCGAWKESKCMLICFFVCMLILFCLEIAAAVLAFVKKDKLLAMIFAMFLVCRID</sequence>
<dbReference type="PANTHER" id="PTHR19282">
    <property type="entry name" value="TETRASPANIN"/>
    <property type="match status" value="1"/>
</dbReference>
<keyword evidence="2 5" id="KW-0812">Transmembrane</keyword>
<feature type="transmembrane region" description="Helical" evidence="5">
    <location>
        <begin position="69"/>
        <end position="92"/>
    </location>
</feature>
<evidence type="ECO:0000313" key="7">
    <source>
        <dbReference type="Proteomes" id="UP000001593"/>
    </source>
</evidence>
<dbReference type="OMA" id="KLLAMIF"/>
<dbReference type="HOGENOM" id="CLU_055524_11_2_1"/>
<evidence type="ECO:0000256" key="5">
    <source>
        <dbReference type="SAM" id="Phobius"/>
    </source>
</evidence>
<dbReference type="Proteomes" id="UP000001593">
    <property type="component" value="Unassembled WGS sequence"/>
</dbReference>
<dbReference type="InParanoid" id="A7T4R5"/>
<reference evidence="6 7" key="1">
    <citation type="journal article" date="2007" name="Science">
        <title>Sea anemone genome reveals ancestral eumetazoan gene repertoire and genomic organization.</title>
        <authorList>
            <person name="Putnam N.H."/>
            <person name="Srivastava M."/>
            <person name="Hellsten U."/>
            <person name="Dirks B."/>
            <person name="Chapman J."/>
            <person name="Salamov A."/>
            <person name="Terry A."/>
            <person name="Shapiro H."/>
            <person name="Lindquist E."/>
            <person name="Kapitonov V.V."/>
            <person name="Jurka J."/>
            <person name="Genikhovich G."/>
            <person name="Grigoriev I.V."/>
            <person name="Lucas S.M."/>
            <person name="Steele R.E."/>
            <person name="Finnerty J.R."/>
            <person name="Technau U."/>
            <person name="Martindale M.Q."/>
            <person name="Rokhsar D.S."/>
        </authorList>
    </citation>
    <scope>NUCLEOTIDE SEQUENCE [LARGE SCALE GENOMIC DNA]</scope>
    <source>
        <strain evidence="7">CH2 X CH6</strain>
    </source>
</reference>
<feature type="transmembrane region" description="Helical" evidence="5">
    <location>
        <begin position="42"/>
        <end position="62"/>
    </location>
</feature>
<dbReference type="PhylomeDB" id="A7T4R5"/>
<evidence type="ECO:0000256" key="4">
    <source>
        <dbReference type="ARBA" id="ARBA00023136"/>
    </source>
</evidence>
<accession>A7T4R5</accession>
<evidence type="ECO:0000313" key="6">
    <source>
        <dbReference type="EMBL" id="EDO29048.1"/>
    </source>
</evidence>
<comment type="subcellular location">
    <subcellularLocation>
        <location evidence="1">Membrane</location>
        <topology evidence="1">Multi-pass membrane protein</topology>
    </subcellularLocation>
</comment>
<evidence type="ECO:0008006" key="8">
    <source>
        <dbReference type="Google" id="ProtNLM"/>
    </source>
</evidence>
<keyword evidence="4 5" id="KW-0472">Membrane</keyword>
<evidence type="ECO:0000256" key="1">
    <source>
        <dbReference type="ARBA" id="ARBA00004141"/>
    </source>
</evidence>
<gene>
    <name evidence="6" type="ORF">NEMVEDRAFT_v1g222318</name>
</gene>
<dbReference type="Pfam" id="PF00335">
    <property type="entry name" value="Tetraspanin"/>
    <property type="match status" value="1"/>
</dbReference>
<keyword evidence="7" id="KW-1185">Reference proteome</keyword>
<dbReference type="PRINTS" id="PR00259">
    <property type="entry name" value="TMFOUR"/>
</dbReference>
<keyword evidence="3 5" id="KW-1133">Transmembrane helix</keyword>
<dbReference type="InterPro" id="IPR018499">
    <property type="entry name" value="Tetraspanin/Peripherin"/>
</dbReference>
<dbReference type="PANTHER" id="PTHR19282:SF534">
    <property type="entry name" value="TETRASPANIN FAMILY-RELATED"/>
    <property type="match status" value="1"/>
</dbReference>
<evidence type="ECO:0000256" key="2">
    <source>
        <dbReference type="ARBA" id="ARBA00022692"/>
    </source>
</evidence>
<proteinExistence type="predicted"/>
<name>A7T4R5_NEMVE</name>
<dbReference type="eggNOG" id="KOG3882">
    <property type="taxonomic scope" value="Eukaryota"/>
</dbReference>
<evidence type="ECO:0000256" key="3">
    <source>
        <dbReference type="ARBA" id="ARBA00022989"/>
    </source>
</evidence>
<protein>
    <recommendedName>
        <fullName evidence="8">Tetraspanin</fullName>
    </recommendedName>
</protein>
<organism evidence="6 7">
    <name type="scientific">Nematostella vectensis</name>
    <name type="common">Starlet sea anemone</name>
    <dbReference type="NCBI Taxonomy" id="45351"/>
    <lineage>
        <taxon>Eukaryota</taxon>
        <taxon>Metazoa</taxon>
        <taxon>Cnidaria</taxon>
        <taxon>Anthozoa</taxon>
        <taxon>Hexacorallia</taxon>
        <taxon>Actiniaria</taxon>
        <taxon>Edwardsiidae</taxon>
        <taxon>Nematostella</taxon>
    </lineage>
</organism>
<dbReference type="GO" id="GO:0005886">
    <property type="term" value="C:plasma membrane"/>
    <property type="evidence" value="ECO:0000318"/>
    <property type="project" value="GO_Central"/>
</dbReference>
<dbReference type="EMBL" id="DS470943">
    <property type="protein sequence ID" value="EDO29048.1"/>
    <property type="molecule type" value="Genomic_DNA"/>
</dbReference>